<dbReference type="InterPro" id="IPR005584">
    <property type="entry name" value="DNA_gyrase_inhibitor_YacG"/>
</dbReference>
<protein>
    <recommendedName>
        <fullName evidence="3">DNA gyrase inhibitor YacG</fullName>
    </recommendedName>
</protein>
<dbReference type="Gene3D" id="3.30.50.10">
    <property type="entry name" value="Erythroid Transcription Factor GATA-1, subunit A"/>
    <property type="match status" value="1"/>
</dbReference>
<dbReference type="PANTHER" id="PTHR36150:SF1">
    <property type="entry name" value="DNA GYRASE INHIBITOR YACG"/>
    <property type="match status" value="1"/>
</dbReference>
<dbReference type="OrthoDB" id="9809663at2"/>
<feature type="binding site" evidence="3">
    <location>
        <position position="36"/>
    </location>
    <ligand>
        <name>Zn(2+)</name>
        <dbReference type="ChEBI" id="CHEBI:29105"/>
    </ligand>
</feature>
<reference evidence="6 7" key="1">
    <citation type="submission" date="2019-11" db="EMBL/GenBank/DDBJ databases">
        <authorList>
            <person name="Holert J."/>
        </authorList>
    </citation>
    <scope>NUCLEOTIDE SEQUENCE [LARGE SCALE GENOMIC DNA]</scope>
    <source>
        <strain evidence="4">BC3_2A</strain>
        <strain evidence="5">SB11_1A</strain>
    </source>
</reference>
<dbReference type="GO" id="GO:0008657">
    <property type="term" value="F:DNA topoisomerase type II (double strand cut, ATP-hydrolyzing) inhibitor activity"/>
    <property type="evidence" value="ECO:0007669"/>
    <property type="project" value="UniProtKB-UniRule"/>
</dbReference>
<keyword evidence="1 3" id="KW-0479">Metal-binding</keyword>
<name>A0A5S9N3W6_9GAMM</name>
<organism evidence="5 6">
    <name type="scientific">Zhongshania aliphaticivorans</name>
    <dbReference type="NCBI Taxonomy" id="1470434"/>
    <lineage>
        <taxon>Bacteria</taxon>
        <taxon>Pseudomonadati</taxon>
        <taxon>Pseudomonadota</taxon>
        <taxon>Gammaproteobacteria</taxon>
        <taxon>Cellvibrionales</taxon>
        <taxon>Spongiibacteraceae</taxon>
        <taxon>Zhongshania</taxon>
    </lineage>
</organism>
<dbReference type="InterPro" id="IPR013088">
    <property type="entry name" value="Znf_NHR/GATA"/>
</dbReference>
<feature type="binding site" evidence="3">
    <location>
        <position position="32"/>
    </location>
    <ligand>
        <name>Zn(2+)</name>
        <dbReference type="ChEBI" id="CHEBI:29105"/>
    </ligand>
</feature>
<evidence type="ECO:0000256" key="2">
    <source>
        <dbReference type="ARBA" id="ARBA00022833"/>
    </source>
</evidence>
<dbReference type="AlphaFoldDB" id="A0A5S9N3W6"/>
<dbReference type="RefSeq" id="WP_159267264.1">
    <property type="nucleotide sequence ID" value="NZ_CACSIK010000001.1"/>
</dbReference>
<dbReference type="Proteomes" id="UP000439591">
    <property type="component" value="Unassembled WGS sequence"/>
</dbReference>
<gene>
    <name evidence="3 5" type="primary">yacG</name>
    <name evidence="5" type="ORF">IHBHHGIJ_00587</name>
    <name evidence="4" type="ORF">KFEGEMFD_00563</name>
</gene>
<evidence type="ECO:0000256" key="3">
    <source>
        <dbReference type="HAMAP-Rule" id="MF_00649"/>
    </source>
</evidence>
<evidence type="ECO:0000313" key="4">
    <source>
        <dbReference type="EMBL" id="CAA0083043.1"/>
    </source>
</evidence>
<dbReference type="HAMAP" id="MF_00649">
    <property type="entry name" value="DNA_gyrase_inhibitor_YacG"/>
    <property type="match status" value="1"/>
</dbReference>
<evidence type="ECO:0000256" key="1">
    <source>
        <dbReference type="ARBA" id="ARBA00022723"/>
    </source>
</evidence>
<proteinExistence type="inferred from homology"/>
<evidence type="ECO:0000313" key="6">
    <source>
        <dbReference type="Proteomes" id="UP000435877"/>
    </source>
</evidence>
<comment type="cofactor">
    <cofactor evidence="3">
        <name>Zn(2+)</name>
        <dbReference type="ChEBI" id="CHEBI:29105"/>
    </cofactor>
    <text evidence="3">Binds 1 zinc ion.</text>
</comment>
<comment type="subunit">
    <text evidence="3">Interacts with GyrB.</text>
</comment>
<dbReference type="Pfam" id="PF03884">
    <property type="entry name" value="YacG"/>
    <property type="match status" value="1"/>
</dbReference>
<dbReference type="PANTHER" id="PTHR36150">
    <property type="entry name" value="DNA GYRASE INHIBITOR YACG"/>
    <property type="match status" value="1"/>
</dbReference>
<comment type="similarity">
    <text evidence="3">Belongs to the DNA gyrase inhibitor YacG family.</text>
</comment>
<feature type="binding site" evidence="3">
    <location>
        <position position="16"/>
    </location>
    <ligand>
        <name>Zn(2+)</name>
        <dbReference type="ChEBI" id="CHEBI:29105"/>
    </ligand>
</feature>
<accession>A0A5S9N3W6</accession>
<comment type="function">
    <text evidence="3">Inhibits all the catalytic activities of DNA gyrase by preventing its interaction with DNA. Acts by binding directly to the C-terminal domain of GyrB, which probably disrupts DNA binding by the gyrase.</text>
</comment>
<sequence>MNTPNTKTSKVPCPNCGTELIWDKQNSFRPFCSANCKNNDLVAWANEEHAIPGEPMEDVFSDDLERGI</sequence>
<dbReference type="GO" id="GO:0006355">
    <property type="term" value="P:regulation of DNA-templated transcription"/>
    <property type="evidence" value="ECO:0007669"/>
    <property type="project" value="InterPro"/>
</dbReference>
<dbReference type="EMBL" id="CACSIM010000001">
    <property type="protein sequence ID" value="CAA0083043.1"/>
    <property type="molecule type" value="Genomic_DNA"/>
</dbReference>
<dbReference type="GO" id="GO:0008270">
    <property type="term" value="F:zinc ion binding"/>
    <property type="evidence" value="ECO:0007669"/>
    <property type="project" value="UniProtKB-UniRule"/>
</dbReference>
<dbReference type="Proteomes" id="UP000435877">
    <property type="component" value="Unassembled WGS sequence"/>
</dbReference>
<feature type="binding site" evidence="3">
    <location>
        <position position="13"/>
    </location>
    <ligand>
        <name>Zn(2+)</name>
        <dbReference type="ChEBI" id="CHEBI:29105"/>
    </ligand>
</feature>
<keyword evidence="2 3" id="KW-0862">Zinc</keyword>
<keyword evidence="6" id="KW-1185">Reference proteome</keyword>
<dbReference type="SUPFAM" id="SSF57716">
    <property type="entry name" value="Glucocorticoid receptor-like (DNA-binding domain)"/>
    <property type="match status" value="1"/>
</dbReference>
<dbReference type="EMBL" id="CACSIK010000001">
    <property type="protein sequence ID" value="CAA0083722.1"/>
    <property type="molecule type" value="Genomic_DNA"/>
</dbReference>
<evidence type="ECO:0000313" key="7">
    <source>
        <dbReference type="Proteomes" id="UP000439591"/>
    </source>
</evidence>
<evidence type="ECO:0000313" key="5">
    <source>
        <dbReference type="EMBL" id="CAA0083722.1"/>
    </source>
</evidence>